<evidence type="ECO:0000313" key="2">
    <source>
        <dbReference type="Proteomes" id="UP001144347"/>
    </source>
</evidence>
<gene>
    <name evidence="1" type="ORF">O0955_15075</name>
</gene>
<sequence>MHKTGLNIFAEIDGIGAASGLFVKDDLLYIIGDNSGYLNQYDIKTTALSKIQILSSTDSTLLENIPKTQKPDFEVLCHFENTLFILGSGSTPVRNLIIEYDLETNKITSNDLSETYNLLKPASSIDDENFNIEGAIFTGEEWLLFNRGNGSSSQNGIFKIPEKRLTHAKSSNFYPIILPNIKHINSSFTDATFYKDDIYFISTAEDTNSTFNDGEILGSFIGSINAKSLKLNFAHKISGNHKFEGISFYKTSGNSIEFLLCEDLDTEELKTTIYKLTLSL</sequence>
<protein>
    <submittedName>
        <fullName evidence="1">Uncharacterized protein</fullName>
    </submittedName>
</protein>
<dbReference type="InterPro" id="IPR053851">
    <property type="entry name" value="DUF6929"/>
</dbReference>
<comment type="caution">
    <text evidence="1">The sequence shown here is derived from an EMBL/GenBank/DDBJ whole genome shotgun (WGS) entry which is preliminary data.</text>
</comment>
<name>A0ABT4LBP7_9SPHI</name>
<dbReference type="EMBL" id="JAPWGM010000005">
    <property type="protein sequence ID" value="MCZ4245329.1"/>
    <property type="molecule type" value="Genomic_DNA"/>
</dbReference>
<evidence type="ECO:0000313" key="1">
    <source>
        <dbReference type="EMBL" id="MCZ4245329.1"/>
    </source>
</evidence>
<reference evidence="1" key="1">
    <citation type="submission" date="2022-12" db="EMBL/GenBank/DDBJ databases">
        <title>Genome sequence of HCMS5-2.</title>
        <authorList>
            <person name="Woo H."/>
        </authorList>
    </citation>
    <scope>NUCLEOTIDE SEQUENCE</scope>
    <source>
        <strain evidence="1">HCMS5-2</strain>
    </source>
</reference>
<dbReference type="Proteomes" id="UP001144347">
    <property type="component" value="Unassembled WGS sequence"/>
</dbReference>
<dbReference type="RefSeq" id="WP_269428384.1">
    <property type="nucleotide sequence ID" value="NZ_JAPWGM010000005.1"/>
</dbReference>
<keyword evidence="2" id="KW-1185">Reference proteome</keyword>
<accession>A0ABT4LBP7</accession>
<proteinExistence type="predicted"/>
<dbReference type="Pfam" id="PF22000">
    <property type="entry name" value="DUF6929"/>
    <property type="match status" value="1"/>
</dbReference>
<organism evidence="1 2">
    <name type="scientific">Pedobacter punctiformis</name>
    <dbReference type="NCBI Taxonomy" id="3004097"/>
    <lineage>
        <taxon>Bacteria</taxon>
        <taxon>Pseudomonadati</taxon>
        <taxon>Bacteroidota</taxon>
        <taxon>Sphingobacteriia</taxon>
        <taxon>Sphingobacteriales</taxon>
        <taxon>Sphingobacteriaceae</taxon>
        <taxon>Pedobacter</taxon>
    </lineage>
</organism>